<dbReference type="Proteomes" id="UP001470230">
    <property type="component" value="Unassembled WGS sequence"/>
</dbReference>
<keyword evidence="1" id="KW-0175">Coiled coil</keyword>
<reference evidence="3 4" key="1">
    <citation type="submission" date="2024-04" db="EMBL/GenBank/DDBJ databases">
        <title>Tritrichomonas musculus Genome.</title>
        <authorList>
            <person name="Alves-Ferreira E."/>
            <person name="Grigg M."/>
            <person name="Lorenzi H."/>
            <person name="Galac M."/>
        </authorList>
    </citation>
    <scope>NUCLEOTIDE SEQUENCE [LARGE SCALE GENOMIC DNA]</scope>
    <source>
        <strain evidence="3 4">EAF2021</strain>
    </source>
</reference>
<feature type="region of interest" description="Disordered" evidence="2">
    <location>
        <begin position="712"/>
        <end position="741"/>
    </location>
</feature>
<feature type="compositionally biased region" description="Polar residues" evidence="2">
    <location>
        <begin position="324"/>
        <end position="345"/>
    </location>
</feature>
<feature type="region of interest" description="Disordered" evidence="2">
    <location>
        <begin position="314"/>
        <end position="400"/>
    </location>
</feature>
<evidence type="ECO:0000256" key="2">
    <source>
        <dbReference type="SAM" id="MobiDB-lite"/>
    </source>
</evidence>
<accession>A0ABR2KG74</accession>
<feature type="coiled-coil region" evidence="1">
    <location>
        <begin position="62"/>
        <end position="91"/>
    </location>
</feature>
<feature type="region of interest" description="Disordered" evidence="2">
    <location>
        <begin position="784"/>
        <end position="833"/>
    </location>
</feature>
<evidence type="ECO:0000313" key="4">
    <source>
        <dbReference type="Proteomes" id="UP001470230"/>
    </source>
</evidence>
<dbReference type="EMBL" id="JAPFFF010000005">
    <property type="protein sequence ID" value="KAK8890138.1"/>
    <property type="molecule type" value="Genomic_DNA"/>
</dbReference>
<organism evidence="3 4">
    <name type="scientific">Tritrichomonas musculus</name>
    <dbReference type="NCBI Taxonomy" id="1915356"/>
    <lineage>
        <taxon>Eukaryota</taxon>
        <taxon>Metamonada</taxon>
        <taxon>Parabasalia</taxon>
        <taxon>Tritrichomonadida</taxon>
        <taxon>Tritrichomonadidae</taxon>
        <taxon>Tritrichomonas</taxon>
    </lineage>
</organism>
<proteinExistence type="predicted"/>
<comment type="caution">
    <text evidence="3">The sequence shown here is derived from an EMBL/GenBank/DDBJ whole genome shotgun (WGS) entry which is preliminary data.</text>
</comment>
<gene>
    <name evidence="3" type="ORF">M9Y10_034898</name>
</gene>
<feature type="compositionally biased region" description="Acidic residues" evidence="2">
    <location>
        <begin position="823"/>
        <end position="833"/>
    </location>
</feature>
<feature type="compositionally biased region" description="Low complexity" evidence="2">
    <location>
        <begin position="363"/>
        <end position="373"/>
    </location>
</feature>
<feature type="compositionally biased region" description="Basic and acidic residues" evidence="2">
    <location>
        <begin position="725"/>
        <end position="735"/>
    </location>
</feature>
<name>A0ABR2KG74_9EUKA</name>
<feature type="compositionally biased region" description="Basic and acidic residues" evidence="2">
    <location>
        <begin position="347"/>
        <end position="359"/>
    </location>
</feature>
<keyword evidence="4" id="KW-1185">Reference proteome</keyword>
<sequence>MQEKISITNIDFDCEEYDVIEKRKDIEENLLLKQLMEENQNNISNDHNDRAIFIDDIDNEYLDDIERRKNAEEILLETQIEEERMDRLQEDMENCNFISEDDDESYEELEKRKDAEDFLLSIQLNDETMNSTINDSYIDDESYEEIEKRKDFEENELFNQIDEENIDDCIDEIIENGSVEGLNEEYLETDEIDDLENLKDNEESLIIIQLSEEKSEINEIFDIIEKEKSNQIDDASVFPVPDCLSCSSNEEKRSVASIIEIESSSNIPSETPFKHKSMIPVQTGRKIPLPREIFETPSFRTQGRDKFDPHLLSEMKPKARNGNKGHSSIPVNQGRKQMNKKVSAQTNKKDSKEEKDKTKSFVKKATNVKKANVISSINSKSNEEDNKNTDLSKQQAPKTISKKQLKNLTERLAPITPASGKQQRSDTVVESVKLIPQTPCCSNNHDIFNRLFEMSTCKKKMPNAEEEKVEETPAEVQPIMSAKSNHLALKKDIVKISNVVGQIDECNKENLERIMKELKIVDSTTTDQELKMIEDEYSQCIVDKEKNIYSAKQLETRILDSLSLKKHRKFNIYVNRRLAIVRANEKVVIEQPEEKPEPVKCSTRMHRVTFDRLIAVKPAAPESDNQNVNDITLKKEAEQVRISKASQFILQKSQRSQEIMDMPLDQRDNYLMKLRNQSIQKLEESLQLEEEKELKTKPSNLGALPKFYGQIQQELKQRSSKQSQSKKESEKESKPKKLSYNDFQKMKGKIYGAEPKIAGVEERIKRLRLARIERNELQEALDPRALPTELKNMKKKKNVAKKNASLSSSIIQADSQADPSSETVDDVDNALGI</sequence>
<evidence type="ECO:0000256" key="1">
    <source>
        <dbReference type="SAM" id="Coils"/>
    </source>
</evidence>
<feature type="compositionally biased region" description="Basic and acidic residues" evidence="2">
    <location>
        <begin position="381"/>
        <end position="390"/>
    </location>
</feature>
<protein>
    <submittedName>
        <fullName evidence="3">Uncharacterized protein</fullName>
    </submittedName>
</protein>
<evidence type="ECO:0000313" key="3">
    <source>
        <dbReference type="EMBL" id="KAK8890138.1"/>
    </source>
</evidence>
<feature type="compositionally biased region" description="Polar residues" evidence="2">
    <location>
        <begin position="804"/>
        <end position="822"/>
    </location>
</feature>